<dbReference type="InterPro" id="IPR003688">
    <property type="entry name" value="TraG/VirD4"/>
</dbReference>
<keyword evidence="7 8" id="KW-0472">Membrane</keyword>
<evidence type="ECO:0000256" key="8">
    <source>
        <dbReference type="SAM" id="Phobius"/>
    </source>
</evidence>
<dbReference type="EMBL" id="ALJF01000007">
    <property type="protein sequence ID" value="EKF59827.1"/>
    <property type="molecule type" value="Genomic_DNA"/>
</dbReference>
<keyword evidence="4 8" id="KW-0812">Transmembrane</keyword>
<accession>K2QWW5</accession>
<gene>
    <name evidence="9" type="ORF">QWE_09615</name>
</gene>
<reference evidence="9 10" key="1">
    <citation type="journal article" date="2012" name="J. Bacteriol.">
        <title>Draft Genome Sequence of Agrobacterium albertimagni Strain AOL15.</title>
        <authorList>
            <person name="Trimble W.L."/>
            <person name="Phung le T."/>
            <person name="Meyer F."/>
            <person name="Gilbert J.A."/>
            <person name="Silver S."/>
        </authorList>
    </citation>
    <scope>NUCLEOTIDE SEQUENCE [LARGE SCALE GENOMIC DNA]</scope>
    <source>
        <strain evidence="9 10">AOL15</strain>
    </source>
</reference>
<dbReference type="CDD" id="cd01127">
    <property type="entry name" value="TrwB_TraG_TraD_VirD4"/>
    <property type="match status" value="1"/>
</dbReference>
<evidence type="ECO:0000313" key="10">
    <source>
        <dbReference type="Proteomes" id="UP000007123"/>
    </source>
</evidence>
<dbReference type="PATRIC" id="fig|1156935.5.peg.1944"/>
<dbReference type="Proteomes" id="UP000007123">
    <property type="component" value="Unassembled WGS sequence"/>
</dbReference>
<evidence type="ECO:0000256" key="1">
    <source>
        <dbReference type="ARBA" id="ARBA00004651"/>
    </source>
</evidence>
<keyword evidence="3" id="KW-1003">Cell membrane</keyword>
<name>K2QWW5_9HYPH</name>
<dbReference type="eggNOG" id="COG3505">
    <property type="taxonomic scope" value="Bacteria"/>
</dbReference>
<feature type="transmembrane region" description="Helical" evidence="8">
    <location>
        <begin position="12"/>
        <end position="38"/>
    </location>
</feature>
<evidence type="ECO:0000256" key="2">
    <source>
        <dbReference type="ARBA" id="ARBA00008806"/>
    </source>
</evidence>
<protein>
    <submittedName>
        <fullName evidence="9">Type IV secretion system-coupling protein virD4</fullName>
    </submittedName>
</protein>
<dbReference type="RefSeq" id="WP_006725914.1">
    <property type="nucleotide sequence ID" value="NZ_ALJF01000007.1"/>
</dbReference>
<dbReference type="InterPro" id="IPR051539">
    <property type="entry name" value="T4SS-coupling_protein"/>
</dbReference>
<dbReference type="STRING" id="1156935.QWE_09615"/>
<dbReference type="AlphaFoldDB" id="K2QWW5"/>
<dbReference type="PANTHER" id="PTHR37937:SF1">
    <property type="entry name" value="CONJUGATIVE TRANSFER: DNA TRANSPORT"/>
    <property type="match status" value="1"/>
</dbReference>
<dbReference type="OrthoDB" id="9759295at2"/>
<dbReference type="Pfam" id="PF02534">
    <property type="entry name" value="T4SS-DNA_transf"/>
    <property type="match status" value="1"/>
</dbReference>
<dbReference type="InterPro" id="IPR027417">
    <property type="entry name" value="P-loop_NTPase"/>
</dbReference>
<evidence type="ECO:0000256" key="3">
    <source>
        <dbReference type="ARBA" id="ARBA00022475"/>
    </source>
</evidence>
<organism evidence="9 10">
    <name type="scientific">Agrobacterium albertimagni AOL15</name>
    <dbReference type="NCBI Taxonomy" id="1156935"/>
    <lineage>
        <taxon>Bacteria</taxon>
        <taxon>Pseudomonadati</taxon>
        <taxon>Pseudomonadota</taxon>
        <taxon>Alphaproteobacteria</taxon>
        <taxon>Hyphomicrobiales</taxon>
        <taxon>Rhizobiaceae</taxon>
        <taxon>Rhizobium/Agrobacterium group</taxon>
        <taxon>Agrobacterium</taxon>
    </lineage>
</organism>
<dbReference type="SUPFAM" id="SSF52540">
    <property type="entry name" value="P-loop containing nucleoside triphosphate hydrolases"/>
    <property type="match status" value="1"/>
</dbReference>
<evidence type="ECO:0000256" key="4">
    <source>
        <dbReference type="ARBA" id="ARBA00022692"/>
    </source>
</evidence>
<keyword evidence="10" id="KW-1185">Reference proteome</keyword>
<dbReference type="PANTHER" id="PTHR37937">
    <property type="entry name" value="CONJUGATIVE TRANSFER: DNA TRANSPORT"/>
    <property type="match status" value="1"/>
</dbReference>
<comment type="similarity">
    <text evidence="2">Belongs to the VirD4/TraG family.</text>
</comment>
<comment type="caution">
    <text evidence="9">The sequence shown here is derived from an EMBL/GenBank/DDBJ whole genome shotgun (WGS) entry which is preliminary data.</text>
</comment>
<evidence type="ECO:0000256" key="5">
    <source>
        <dbReference type="ARBA" id="ARBA00022971"/>
    </source>
</evidence>
<keyword evidence="6 8" id="KW-1133">Transmembrane helix</keyword>
<comment type="subcellular location">
    <subcellularLocation>
        <location evidence="1">Cell membrane</location>
        <topology evidence="1">Multi-pass membrane protein</topology>
    </subcellularLocation>
</comment>
<dbReference type="GO" id="GO:0005886">
    <property type="term" value="C:plasma membrane"/>
    <property type="evidence" value="ECO:0007669"/>
    <property type="project" value="UniProtKB-SubCell"/>
</dbReference>
<evidence type="ECO:0000256" key="7">
    <source>
        <dbReference type="ARBA" id="ARBA00023136"/>
    </source>
</evidence>
<evidence type="ECO:0000256" key="6">
    <source>
        <dbReference type="ARBA" id="ARBA00022989"/>
    </source>
</evidence>
<keyword evidence="5" id="KW-0184">Conjugation</keyword>
<sequence>MTLLTRLRLLAIGLKLAVIYLFLGYLLVGIILGIDVIIQHNADPGEERGWLSRVLPDVLKYVPLIAATIGLLIPFLARARASWIHGTAEWATRKDLNKLTRSEDGLLIGRDLHSGKLLRHDGPGHLLTMAPTRTGKGVGTIIPNLLTSQRSVICIDPKGENARITARARLSFGPVYILDPFAVTGFRTAAFNPLDRLDPNSLDLAEDAGTLADALVFDEPGMAGEAHWNEEAKALIAGLILMIVATSPPDERHLGTLRRHLTADPQSFADLLKQMQQMPEADGLIARAANRHLGKADREAAGVLSAAQRHTHFLDSPRMVEVLKRSDFRFTDLKHQAATVFLVLPPDRLSTYSRWLRLLITQSLTDMARDPAIPEKPVLYLLDEFAALGHLAPVERAMGLMAGYGVQLWPILQDMHQLRATYGERSGTFLSNASTLQVFGVNDIETASLIARTIGRMDERHVTQSWSNPTLPWKPTGITSSEHVVARDLMTPDEIMRLPAEAMILLAQGQRPALARKIRYYADPEFRDLFEPS</sequence>
<dbReference type="Gene3D" id="3.40.50.300">
    <property type="entry name" value="P-loop containing nucleotide triphosphate hydrolases"/>
    <property type="match status" value="1"/>
</dbReference>
<proteinExistence type="inferred from homology"/>
<evidence type="ECO:0000313" key="9">
    <source>
        <dbReference type="EMBL" id="EKF59827.1"/>
    </source>
</evidence>